<dbReference type="EMBL" id="MK500332">
    <property type="protein sequence ID" value="QBK86162.1"/>
    <property type="molecule type" value="Genomic_DNA"/>
</dbReference>
<gene>
    <name evidence="1" type="ORF">LCMAC101_07570</name>
</gene>
<organism evidence="1">
    <name type="scientific">Marseillevirus LCMAC101</name>
    <dbReference type="NCBI Taxonomy" id="2506602"/>
    <lineage>
        <taxon>Viruses</taxon>
        <taxon>Varidnaviria</taxon>
        <taxon>Bamfordvirae</taxon>
        <taxon>Nucleocytoviricota</taxon>
        <taxon>Megaviricetes</taxon>
        <taxon>Pimascovirales</taxon>
        <taxon>Pimascovirales incertae sedis</taxon>
        <taxon>Marseilleviridae</taxon>
    </lineage>
</organism>
<protein>
    <submittedName>
        <fullName evidence="1">Uncharacterized protein</fullName>
    </submittedName>
</protein>
<proteinExistence type="predicted"/>
<accession>A0A481YSF2</accession>
<reference evidence="1" key="1">
    <citation type="journal article" date="2019" name="MBio">
        <title>Virus Genomes from Deep Sea Sediments Expand the Ocean Megavirome and Support Independent Origins of Viral Gigantism.</title>
        <authorList>
            <person name="Backstrom D."/>
            <person name="Yutin N."/>
            <person name="Jorgensen S.L."/>
            <person name="Dharamshi J."/>
            <person name="Homa F."/>
            <person name="Zaremba-Niedwiedzka K."/>
            <person name="Spang A."/>
            <person name="Wolf Y.I."/>
            <person name="Koonin E.V."/>
            <person name="Ettema T.J."/>
        </authorList>
    </citation>
    <scope>NUCLEOTIDE SEQUENCE</scope>
</reference>
<evidence type="ECO:0000313" key="1">
    <source>
        <dbReference type="EMBL" id="QBK86162.1"/>
    </source>
</evidence>
<sequence length="235" mass="24903">MISLNSFGNVLTSAKNTEDGISHGGFNPELYSVVTGSYNSSANYGTGVPLLTSYLINQLPRGTTTVPLGAMGPPFVISNTGCKYRLQGNKVEFVCNVTLGGTDPDYTDDEEIRIRPARLILFNRVAAVRGLPAPDPNFSLPTFNDVEILNKAGVGVAPDGGTPTGDYKIFARLLWDSGLALVLRDSDGGGIPIVRGLQNGDIDAAFAADNVVSITVRGTYKVAGQNVDVRQKVHT</sequence>
<name>A0A481YSF2_9VIRU</name>